<dbReference type="PANTHER" id="PTHR10984:SF81">
    <property type="entry name" value="ER-DERIVED VESICLES PROTEIN ERV41"/>
    <property type="match status" value="1"/>
</dbReference>
<gene>
    <name evidence="8" type="ORF">PUMCH_000316</name>
</gene>
<dbReference type="InterPro" id="IPR039542">
    <property type="entry name" value="Erv_N"/>
</dbReference>
<feature type="transmembrane region" description="Helical" evidence="5">
    <location>
        <begin position="106"/>
        <end position="127"/>
    </location>
</feature>
<dbReference type="Proteomes" id="UP001338582">
    <property type="component" value="Chromosome 1"/>
</dbReference>
<evidence type="ECO:0000313" key="8">
    <source>
        <dbReference type="EMBL" id="WPK23091.1"/>
    </source>
</evidence>
<dbReference type="AlphaFoldDB" id="A0AAX4H4H7"/>
<evidence type="ECO:0000259" key="7">
    <source>
        <dbReference type="Pfam" id="PF13850"/>
    </source>
</evidence>
<proteinExistence type="inferred from homology"/>
<comment type="function">
    <text evidence="5">Plays a role in transport between endoplasmic reticulum and Golgi.</text>
</comment>
<keyword evidence="9" id="KW-1185">Reference proteome</keyword>
<feature type="domain" description="Endoplasmic reticulum vesicle transporter C-terminal" evidence="6">
    <location>
        <begin position="228"/>
        <end position="382"/>
    </location>
</feature>
<keyword evidence="5" id="KW-0931">ER-Golgi transport</keyword>
<sequence>MLGRWTRSNLHEEYTIKHLIKLFPERGVSFCNVFFRRIVFELMIRSHASVLAHAKFIQFITALVDLFHKPTSGIFTMNAFSQKVRVFDAFPKVNPEHMVRSQRGGLSTILTVLFMLMILYVQIGGYLGGYIDRRFSVDKDIRLSLNINVDMVVAMPCQYLVTNVMDITSDNYLAGEVLNFQGTGFYIPEIFRLNSNNEAHDTPELDEILSETLRAEYSVKGARVNEDAPACHIFGTIPVNQVKGEFYIISKGLAMYDGLVVSPAAYNFSHAIYEFSYGEFFPFINNPLDFTAKTTEETQQQYKYFAKVVPTQYEKLGLIVDTNQYSLTEIHHVTDESDLRPAGIYFSYSFESIKLYIIEQRIGFFVFVAKLATILSGLLIAGGYLFRLYEKLLVLLFGRKYVERDTEKKDGGLLDKTTNHHSKDF</sequence>
<feature type="transmembrane region" description="Helical" evidence="5">
    <location>
        <begin position="362"/>
        <end position="386"/>
    </location>
</feature>
<evidence type="ECO:0000256" key="1">
    <source>
        <dbReference type="ARBA" id="ARBA00004370"/>
    </source>
</evidence>
<accession>A0AAX4H4H7</accession>
<evidence type="ECO:0000256" key="3">
    <source>
        <dbReference type="ARBA" id="ARBA00022989"/>
    </source>
</evidence>
<dbReference type="GO" id="GO:0033116">
    <property type="term" value="C:endoplasmic reticulum-Golgi intermediate compartment membrane"/>
    <property type="evidence" value="ECO:0007669"/>
    <property type="project" value="UniProtKB-SubCell"/>
</dbReference>
<keyword evidence="5" id="KW-0256">Endoplasmic reticulum</keyword>
<dbReference type="RefSeq" id="XP_062875478.1">
    <property type="nucleotide sequence ID" value="XM_063019408.1"/>
</dbReference>
<keyword evidence="5" id="KW-0813">Transport</keyword>
<evidence type="ECO:0000256" key="4">
    <source>
        <dbReference type="ARBA" id="ARBA00023136"/>
    </source>
</evidence>
<evidence type="ECO:0000256" key="5">
    <source>
        <dbReference type="RuleBase" id="RU369013"/>
    </source>
</evidence>
<dbReference type="KEGG" id="asau:88171385"/>
<keyword evidence="3 5" id="KW-1133">Transmembrane helix</keyword>
<dbReference type="GO" id="GO:0006888">
    <property type="term" value="P:endoplasmic reticulum to Golgi vesicle-mediated transport"/>
    <property type="evidence" value="ECO:0007669"/>
    <property type="project" value="UniProtKB-UniRule"/>
</dbReference>
<reference evidence="8 9" key="1">
    <citation type="submission" date="2023-10" db="EMBL/GenBank/DDBJ databases">
        <title>Draft Genome Sequence of Candida saopaulonensis from a very Premature Infant with Sepsis.</title>
        <authorList>
            <person name="Ning Y."/>
            <person name="Dai R."/>
            <person name="Xiao M."/>
            <person name="Xu Y."/>
            <person name="Yan Q."/>
            <person name="Zhang L."/>
        </authorList>
    </citation>
    <scope>NUCLEOTIDE SEQUENCE [LARGE SCALE GENOMIC DNA]</scope>
    <source>
        <strain evidence="8 9">19XY460</strain>
    </source>
</reference>
<dbReference type="GeneID" id="88171385"/>
<dbReference type="InterPro" id="IPR012936">
    <property type="entry name" value="Erv_C"/>
</dbReference>
<name>A0AAX4H4H7_9ASCO</name>
<dbReference type="GO" id="GO:0006890">
    <property type="term" value="P:retrograde vesicle-mediated transport, Golgi to endoplasmic reticulum"/>
    <property type="evidence" value="ECO:0007669"/>
    <property type="project" value="TreeGrafter"/>
</dbReference>
<keyword evidence="5" id="KW-0333">Golgi apparatus</keyword>
<keyword evidence="4 5" id="KW-0472">Membrane</keyword>
<dbReference type="Pfam" id="PF07970">
    <property type="entry name" value="COPIIcoated_ERV"/>
    <property type="match status" value="1"/>
</dbReference>
<feature type="domain" description="Endoplasmic reticulum vesicle transporter N-terminal" evidence="7">
    <location>
        <begin position="85"/>
        <end position="171"/>
    </location>
</feature>
<dbReference type="GO" id="GO:0000139">
    <property type="term" value="C:Golgi membrane"/>
    <property type="evidence" value="ECO:0007669"/>
    <property type="project" value="UniProtKB-SubCell"/>
</dbReference>
<comment type="similarity">
    <text evidence="5">Belongs to the ERGIC family.</text>
</comment>
<organism evidence="8 9">
    <name type="scientific">Australozyma saopauloensis</name>
    <dbReference type="NCBI Taxonomy" id="291208"/>
    <lineage>
        <taxon>Eukaryota</taxon>
        <taxon>Fungi</taxon>
        <taxon>Dikarya</taxon>
        <taxon>Ascomycota</taxon>
        <taxon>Saccharomycotina</taxon>
        <taxon>Pichiomycetes</taxon>
        <taxon>Metschnikowiaceae</taxon>
        <taxon>Australozyma</taxon>
    </lineage>
</organism>
<protein>
    <recommendedName>
        <fullName evidence="5">Endoplasmic reticulum-Golgi intermediate compartment protein</fullName>
    </recommendedName>
</protein>
<dbReference type="PANTHER" id="PTHR10984">
    <property type="entry name" value="ENDOPLASMIC RETICULUM-GOLGI INTERMEDIATE COMPARTMENT PROTEIN"/>
    <property type="match status" value="1"/>
</dbReference>
<dbReference type="GO" id="GO:0030134">
    <property type="term" value="C:COPII-coated ER to Golgi transport vesicle"/>
    <property type="evidence" value="ECO:0007669"/>
    <property type="project" value="TreeGrafter"/>
</dbReference>
<evidence type="ECO:0000259" key="6">
    <source>
        <dbReference type="Pfam" id="PF07970"/>
    </source>
</evidence>
<keyword evidence="2 5" id="KW-0812">Transmembrane</keyword>
<dbReference type="GO" id="GO:0005789">
    <property type="term" value="C:endoplasmic reticulum membrane"/>
    <property type="evidence" value="ECO:0007669"/>
    <property type="project" value="UniProtKB-SubCell"/>
</dbReference>
<evidence type="ECO:0000256" key="2">
    <source>
        <dbReference type="ARBA" id="ARBA00022692"/>
    </source>
</evidence>
<dbReference type="InterPro" id="IPR045888">
    <property type="entry name" value="Erv"/>
</dbReference>
<dbReference type="EMBL" id="CP138894">
    <property type="protein sequence ID" value="WPK23091.1"/>
    <property type="molecule type" value="Genomic_DNA"/>
</dbReference>
<evidence type="ECO:0000313" key="9">
    <source>
        <dbReference type="Proteomes" id="UP001338582"/>
    </source>
</evidence>
<dbReference type="Pfam" id="PF13850">
    <property type="entry name" value="ERGIC_N"/>
    <property type="match status" value="1"/>
</dbReference>
<comment type="subcellular location">
    <subcellularLocation>
        <location evidence="5">Endoplasmic reticulum membrane</location>
        <topology evidence="5">Multi-pass membrane protein</topology>
    </subcellularLocation>
    <subcellularLocation>
        <location evidence="5">Endoplasmic reticulum-Golgi intermediate compartment membrane</location>
        <topology evidence="5">Multi-pass membrane protein</topology>
    </subcellularLocation>
    <subcellularLocation>
        <location evidence="5">Golgi apparatus membrane</location>
        <topology evidence="5">Multi-pass membrane protein</topology>
    </subcellularLocation>
    <subcellularLocation>
        <location evidence="1">Membrane</location>
    </subcellularLocation>
</comment>